<name>T0QIR7_SAPDV</name>
<evidence type="ECO:0000313" key="3">
    <source>
        <dbReference type="Proteomes" id="UP000030762"/>
    </source>
</evidence>
<proteinExistence type="predicted"/>
<dbReference type="GeneID" id="19949457"/>
<feature type="compositionally biased region" description="Gly residues" evidence="1">
    <location>
        <begin position="21"/>
        <end position="31"/>
    </location>
</feature>
<feature type="region of interest" description="Disordered" evidence="1">
    <location>
        <begin position="16"/>
        <end position="69"/>
    </location>
</feature>
<evidence type="ECO:0000313" key="2">
    <source>
        <dbReference type="EMBL" id="EQC33625.1"/>
    </source>
</evidence>
<dbReference type="EMBL" id="JH767158">
    <property type="protein sequence ID" value="EQC33625.1"/>
    <property type="molecule type" value="Genomic_DNA"/>
</dbReference>
<organism evidence="2 3">
    <name type="scientific">Saprolegnia diclina (strain VS20)</name>
    <dbReference type="NCBI Taxonomy" id="1156394"/>
    <lineage>
        <taxon>Eukaryota</taxon>
        <taxon>Sar</taxon>
        <taxon>Stramenopiles</taxon>
        <taxon>Oomycota</taxon>
        <taxon>Saprolegniomycetes</taxon>
        <taxon>Saprolegniales</taxon>
        <taxon>Saprolegniaceae</taxon>
        <taxon>Saprolegnia</taxon>
    </lineage>
</organism>
<dbReference type="VEuPathDB" id="FungiDB:SDRG_08730"/>
<sequence>MEESKLVALHDMLQRLRPKGKSGGLGSGGSFGLKSHGPRDDGLPNNETVEDEEEEVVKPKKAKKAKKSA</sequence>
<accession>T0QIR7</accession>
<evidence type="ECO:0000256" key="1">
    <source>
        <dbReference type="SAM" id="MobiDB-lite"/>
    </source>
</evidence>
<protein>
    <submittedName>
        <fullName evidence="2">Uncharacterized protein</fullName>
    </submittedName>
</protein>
<dbReference type="AlphaFoldDB" id="T0QIR7"/>
<dbReference type="RefSeq" id="XP_008612848.1">
    <property type="nucleotide sequence ID" value="XM_008614626.1"/>
</dbReference>
<reference evidence="2 3" key="1">
    <citation type="submission" date="2012-04" db="EMBL/GenBank/DDBJ databases">
        <title>The Genome Sequence of Saprolegnia declina VS20.</title>
        <authorList>
            <consortium name="The Broad Institute Genome Sequencing Platform"/>
            <person name="Russ C."/>
            <person name="Nusbaum C."/>
            <person name="Tyler B."/>
            <person name="van West P."/>
            <person name="Dieguez-Uribeondo J."/>
            <person name="de Bruijn I."/>
            <person name="Tripathy S."/>
            <person name="Jiang R."/>
            <person name="Young S.K."/>
            <person name="Zeng Q."/>
            <person name="Gargeya S."/>
            <person name="Fitzgerald M."/>
            <person name="Haas B."/>
            <person name="Abouelleil A."/>
            <person name="Alvarado L."/>
            <person name="Arachchi H.M."/>
            <person name="Berlin A."/>
            <person name="Chapman S.B."/>
            <person name="Goldberg J."/>
            <person name="Griggs A."/>
            <person name="Gujja S."/>
            <person name="Hansen M."/>
            <person name="Howarth C."/>
            <person name="Imamovic A."/>
            <person name="Larimer J."/>
            <person name="McCowen C."/>
            <person name="Montmayeur A."/>
            <person name="Murphy C."/>
            <person name="Neiman D."/>
            <person name="Pearson M."/>
            <person name="Priest M."/>
            <person name="Roberts A."/>
            <person name="Saif S."/>
            <person name="Shea T."/>
            <person name="Sisk P."/>
            <person name="Sykes S."/>
            <person name="Wortman J."/>
            <person name="Nusbaum C."/>
            <person name="Birren B."/>
        </authorList>
    </citation>
    <scope>NUCLEOTIDE SEQUENCE [LARGE SCALE GENOMIC DNA]</scope>
    <source>
        <strain evidence="2 3">VS20</strain>
    </source>
</reference>
<feature type="compositionally biased region" description="Basic residues" evidence="1">
    <location>
        <begin position="59"/>
        <end position="69"/>
    </location>
</feature>
<keyword evidence="3" id="KW-1185">Reference proteome</keyword>
<gene>
    <name evidence="2" type="ORF">SDRG_08730</name>
</gene>
<dbReference type="Proteomes" id="UP000030762">
    <property type="component" value="Unassembled WGS sequence"/>
</dbReference>
<dbReference type="InParanoid" id="T0QIR7"/>